<dbReference type="GO" id="GO:0055085">
    <property type="term" value="P:transmembrane transport"/>
    <property type="evidence" value="ECO:0007669"/>
    <property type="project" value="InterPro"/>
</dbReference>
<keyword evidence="11" id="KW-1185">Reference proteome</keyword>
<comment type="caution">
    <text evidence="10">The sequence shown here is derived from an EMBL/GenBank/DDBJ whole genome shotgun (WGS) entry which is preliminary data.</text>
</comment>
<evidence type="ECO:0000313" key="10">
    <source>
        <dbReference type="EMBL" id="GIG53506.1"/>
    </source>
</evidence>
<dbReference type="RefSeq" id="WP_203652966.1">
    <property type="nucleotide sequence ID" value="NZ_BONR01000001.1"/>
</dbReference>
<dbReference type="InterPro" id="IPR000515">
    <property type="entry name" value="MetI-like"/>
</dbReference>
<dbReference type="AlphaFoldDB" id="A0A919Q038"/>
<dbReference type="PANTHER" id="PTHR43744:SF12">
    <property type="entry name" value="ABC TRANSPORTER PERMEASE PROTEIN MG189-RELATED"/>
    <property type="match status" value="1"/>
</dbReference>
<evidence type="ECO:0000256" key="1">
    <source>
        <dbReference type="ARBA" id="ARBA00004651"/>
    </source>
</evidence>
<evidence type="ECO:0000256" key="5">
    <source>
        <dbReference type="ARBA" id="ARBA00022989"/>
    </source>
</evidence>
<keyword evidence="5 7" id="KW-1133">Transmembrane helix</keyword>
<feature type="transmembrane region" description="Helical" evidence="7">
    <location>
        <begin position="172"/>
        <end position="192"/>
    </location>
</feature>
<evidence type="ECO:0000256" key="4">
    <source>
        <dbReference type="ARBA" id="ARBA00022692"/>
    </source>
</evidence>
<evidence type="ECO:0000256" key="8">
    <source>
        <dbReference type="SAM" id="MobiDB-lite"/>
    </source>
</evidence>
<comment type="similarity">
    <text evidence="7">Belongs to the binding-protein-dependent transport system permease family.</text>
</comment>
<dbReference type="CDD" id="cd06261">
    <property type="entry name" value="TM_PBP2"/>
    <property type="match status" value="1"/>
</dbReference>
<evidence type="ECO:0000313" key="11">
    <source>
        <dbReference type="Proteomes" id="UP000652354"/>
    </source>
</evidence>
<dbReference type="Proteomes" id="UP000652354">
    <property type="component" value="Unassembled WGS sequence"/>
</dbReference>
<dbReference type="GO" id="GO:0005886">
    <property type="term" value="C:plasma membrane"/>
    <property type="evidence" value="ECO:0007669"/>
    <property type="project" value="UniProtKB-SubCell"/>
</dbReference>
<evidence type="ECO:0000256" key="7">
    <source>
        <dbReference type="RuleBase" id="RU363032"/>
    </source>
</evidence>
<gene>
    <name evidence="10" type="primary">cebG</name>
    <name evidence="10" type="ORF">Dac01nite_02580</name>
</gene>
<dbReference type="Pfam" id="PF00528">
    <property type="entry name" value="BPD_transp_1"/>
    <property type="match status" value="1"/>
</dbReference>
<comment type="subcellular location">
    <subcellularLocation>
        <location evidence="1 7">Cell membrane</location>
        <topology evidence="1 7">Multi-pass membrane protein</topology>
    </subcellularLocation>
</comment>
<dbReference type="InterPro" id="IPR035906">
    <property type="entry name" value="MetI-like_sf"/>
</dbReference>
<dbReference type="PANTHER" id="PTHR43744">
    <property type="entry name" value="ABC TRANSPORTER PERMEASE PROTEIN MG189-RELATED-RELATED"/>
    <property type="match status" value="1"/>
</dbReference>
<accession>A0A919Q038</accession>
<evidence type="ECO:0000256" key="2">
    <source>
        <dbReference type="ARBA" id="ARBA00022448"/>
    </source>
</evidence>
<name>A0A919Q038_9MICO</name>
<organism evidence="10 11">
    <name type="scientific">Demequina activiva</name>
    <dbReference type="NCBI Taxonomy" id="1582364"/>
    <lineage>
        <taxon>Bacteria</taxon>
        <taxon>Bacillati</taxon>
        <taxon>Actinomycetota</taxon>
        <taxon>Actinomycetes</taxon>
        <taxon>Micrococcales</taxon>
        <taxon>Demequinaceae</taxon>
        <taxon>Demequina</taxon>
    </lineage>
</organism>
<feature type="transmembrane region" description="Helical" evidence="7">
    <location>
        <begin position="108"/>
        <end position="132"/>
    </location>
</feature>
<feature type="transmembrane region" description="Helical" evidence="7">
    <location>
        <begin position="35"/>
        <end position="54"/>
    </location>
</feature>
<proteinExistence type="inferred from homology"/>
<evidence type="ECO:0000259" key="9">
    <source>
        <dbReference type="PROSITE" id="PS50928"/>
    </source>
</evidence>
<feature type="transmembrane region" description="Helical" evidence="7">
    <location>
        <begin position="219"/>
        <end position="241"/>
    </location>
</feature>
<keyword evidence="3" id="KW-1003">Cell membrane</keyword>
<protein>
    <submittedName>
        <fullName evidence="10">Sugar ABC transporter permease</fullName>
    </submittedName>
</protein>
<dbReference type="Gene3D" id="1.10.3720.10">
    <property type="entry name" value="MetI-like"/>
    <property type="match status" value="1"/>
</dbReference>
<reference evidence="10" key="1">
    <citation type="submission" date="2021-01" db="EMBL/GenBank/DDBJ databases">
        <title>Whole genome shotgun sequence of Demequina activiva NBRC 110675.</title>
        <authorList>
            <person name="Komaki H."/>
            <person name="Tamura T."/>
        </authorList>
    </citation>
    <scope>NUCLEOTIDE SEQUENCE</scope>
    <source>
        <strain evidence="10">NBRC 110675</strain>
    </source>
</reference>
<evidence type="ECO:0000256" key="6">
    <source>
        <dbReference type="ARBA" id="ARBA00023136"/>
    </source>
</evidence>
<dbReference type="PROSITE" id="PS50928">
    <property type="entry name" value="ABC_TM1"/>
    <property type="match status" value="1"/>
</dbReference>
<feature type="transmembrane region" description="Helical" evidence="7">
    <location>
        <begin position="279"/>
        <end position="298"/>
    </location>
</feature>
<keyword evidence="6 7" id="KW-0472">Membrane</keyword>
<feature type="region of interest" description="Disordered" evidence="8">
    <location>
        <begin position="1"/>
        <end position="24"/>
    </location>
</feature>
<keyword evidence="4 7" id="KW-0812">Transmembrane</keyword>
<keyword evidence="2 7" id="KW-0813">Transport</keyword>
<dbReference type="EMBL" id="BONR01000001">
    <property type="protein sequence ID" value="GIG53506.1"/>
    <property type="molecule type" value="Genomic_DNA"/>
</dbReference>
<sequence length="313" mass="34152">MTATAEKAPQAQPEPPKKQKAALLGRSPQDTPAGWFNYLLLSIVLFLGAWPIYWAGIMSTWKDDKIYQAGAPQVTPGPFFKFNWDIMTVNIREPGYPPYDNVRFVQSFVNSLIVVAVVVAATLFFCSLAGFAFAKLRFRGRDPLFYFVVLTLTIPAQLGIVGAYQIMDTLGWVDTLLAVTVPALVSAFGVFYMRQFIEDAIPDEIIESARVDGASTFRVFWEIVVPTVRPALGVLGLITAVNAWNEYQWALIAVGGSDAQTIGPALHNLRVGNTPKNSIVLTGSFLASLPLIVLLAVAGRQIVRGIMEGAVKA</sequence>
<dbReference type="SUPFAM" id="SSF161098">
    <property type="entry name" value="MetI-like"/>
    <property type="match status" value="1"/>
</dbReference>
<feature type="domain" description="ABC transmembrane type-1" evidence="9">
    <location>
        <begin position="108"/>
        <end position="298"/>
    </location>
</feature>
<evidence type="ECO:0000256" key="3">
    <source>
        <dbReference type="ARBA" id="ARBA00022475"/>
    </source>
</evidence>
<feature type="compositionally biased region" description="Low complexity" evidence="8">
    <location>
        <begin position="1"/>
        <end position="11"/>
    </location>
</feature>
<feature type="transmembrane region" description="Helical" evidence="7">
    <location>
        <begin position="144"/>
        <end position="166"/>
    </location>
</feature>